<evidence type="ECO:0000256" key="5">
    <source>
        <dbReference type="SAM" id="MobiDB-lite"/>
    </source>
</evidence>
<dbReference type="GeneID" id="93646913"/>
<feature type="compositionally biased region" description="Low complexity" evidence="5">
    <location>
        <begin position="689"/>
        <end position="702"/>
    </location>
</feature>
<dbReference type="AlphaFoldDB" id="A0A177EDG5"/>
<dbReference type="GO" id="GO:0004386">
    <property type="term" value="F:helicase activity"/>
    <property type="evidence" value="ECO:0007669"/>
    <property type="project" value="UniProtKB-KW"/>
</dbReference>
<dbReference type="PANTHER" id="PTHR12131">
    <property type="entry name" value="ATP-DEPENDENT RNA AND DNA HELICASE"/>
    <property type="match status" value="1"/>
</dbReference>
<evidence type="ECO:0000256" key="4">
    <source>
        <dbReference type="ARBA" id="ARBA00022840"/>
    </source>
</evidence>
<dbReference type="FunFam" id="3.40.50.300:FF:000190">
    <property type="entry name" value="ATP-dependent RNA helicase"/>
    <property type="match status" value="1"/>
</dbReference>
<dbReference type="SUPFAM" id="SSF52540">
    <property type="entry name" value="P-loop containing nucleoside triphosphate hydrolases"/>
    <property type="match status" value="1"/>
</dbReference>
<proteinExistence type="predicted"/>
<keyword evidence="1" id="KW-0547">Nucleotide-binding</keyword>
<accession>A0A177EDG5</accession>
<feature type="domain" description="Helicase C-terminal" evidence="7">
    <location>
        <begin position="367"/>
        <end position="536"/>
    </location>
</feature>
<gene>
    <name evidence="8" type="ORF">NEDG_00563</name>
</gene>
<reference evidence="8 9" key="1">
    <citation type="submission" date="2016-02" db="EMBL/GenBank/DDBJ databases">
        <title>Discovery of a natural microsporidian pathogen with a broad tissue tropism in Caenorhabditis elegans.</title>
        <authorList>
            <person name="Luallen R.J."/>
            <person name="Reinke A.W."/>
            <person name="Tong L."/>
            <person name="Botts M.R."/>
            <person name="Felix M.-A."/>
            <person name="Troemel E.R."/>
        </authorList>
    </citation>
    <scope>NUCLEOTIDE SEQUENCE [LARGE SCALE GENOMIC DNA]</scope>
    <source>
        <strain evidence="8 9">JUm2807</strain>
    </source>
</reference>
<dbReference type="Pfam" id="PF00271">
    <property type="entry name" value="Helicase_C"/>
    <property type="match status" value="1"/>
</dbReference>
<evidence type="ECO:0000259" key="7">
    <source>
        <dbReference type="PROSITE" id="PS51194"/>
    </source>
</evidence>
<dbReference type="InterPro" id="IPR011545">
    <property type="entry name" value="DEAD/DEAH_box_helicase_dom"/>
</dbReference>
<dbReference type="OrthoDB" id="64767at2759"/>
<dbReference type="GO" id="GO:0005524">
    <property type="term" value="F:ATP binding"/>
    <property type="evidence" value="ECO:0007669"/>
    <property type="project" value="UniProtKB-KW"/>
</dbReference>
<keyword evidence="3 8" id="KW-0347">Helicase</keyword>
<dbReference type="PROSITE" id="PS51194">
    <property type="entry name" value="HELICASE_CTER"/>
    <property type="match status" value="1"/>
</dbReference>
<dbReference type="STRING" id="1805483.A0A177EDG5"/>
<dbReference type="Pfam" id="PF00270">
    <property type="entry name" value="DEAD"/>
    <property type="match status" value="1"/>
</dbReference>
<dbReference type="GO" id="GO:0003676">
    <property type="term" value="F:nucleic acid binding"/>
    <property type="evidence" value="ECO:0007669"/>
    <property type="project" value="InterPro"/>
</dbReference>
<dbReference type="GO" id="GO:0006401">
    <property type="term" value="P:RNA catabolic process"/>
    <property type="evidence" value="ECO:0007669"/>
    <property type="project" value="UniProtKB-ARBA"/>
</dbReference>
<dbReference type="Gene3D" id="1.10.3380.30">
    <property type="match status" value="1"/>
</dbReference>
<dbReference type="SMART" id="SM00487">
    <property type="entry name" value="DEXDc"/>
    <property type="match status" value="1"/>
</dbReference>
<keyword evidence="9" id="KW-1185">Reference proteome</keyword>
<dbReference type="SMART" id="SM00490">
    <property type="entry name" value="HELICc"/>
    <property type="match status" value="1"/>
</dbReference>
<dbReference type="PROSITE" id="PS51192">
    <property type="entry name" value="HELICASE_ATP_BIND_1"/>
    <property type="match status" value="1"/>
</dbReference>
<organism evidence="8 9">
    <name type="scientific">Nematocida displodere</name>
    <dbReference type="NCBI Taxonomy" id="1805483"/>
    <lineage>
        <taxon>Eukaryota</taxon>
        <taxon>Fungi</taxon>
        <taxon>Fungi incertae sedis</taxon>
        <taxon>Microsporidia</taxon>
        <taxon>Nematocida</taxon>
    </lineage>
</organism>
<dbReference type="Gene3D" id="3.40.50.300">
    <property type="entry name" value="P-loop containing nucleotide triphosphate hydrolases"/>
    <property type="match status" value="2"/>
</dbReference>
<dbReference type="RefSeq" id="XP_067544078.1">
    <property type="nucleotide sequence ID" value="XM_067687981.1"/>
</dbReference>
<keyword evidence="2" id="KW-0378">Hydrolase</keyword>
<feature type="region of interest" description="Disordered" evidence="5">
    <location>
        <begin position="308"/>
        <end position="335"/>
    </location>
</feature>
<evidence type="ECO:0000259" key="6">
    <source>
        <dbReference type="PROSITE" id="PS51192"/>
    </source>
</evidence>
<evidence type="ECO:0000256" key="3">
    <source>
        <dbReference type="ARBA" id="ARBA00022806"/>
    </source>
</evidence>
<dbReference type="Proteomes" id="UP000185944">
    <property type="component" value="Unassembled WGS sequence"/>
</dbReference>
<dbReference type="GO" id="GO:0016787">
    <property type="term" value="F:hydrolase activity"/>
    <property type="evidence" value="ECO:0007669"/>
    <property type="project" value="UniProtKB-KW"/>
</dbReference>
<dbReference type="InterPro" id="IPR014001">
    <property type="entry name" value="Helicase_ATP-bd"/>
</dbReference>
<evidence type="ECO:0000256" key="2">
    <source>
        <dbReference type="ARBA" id="ARBA00022801"/>
    </source>
</evidence>
<dbReference type="InterPro" id="IPR027417">
    <property type="entry name" value="P-loop_NTPase"/>
</dbReference>
<dbReference type="EMBL" id="LTDL01000040">
    <property type="protein sequence ID" value="OAG29430.1"/>
    <property type="molecule type" value="Genomic_DNA"/>
</dbReference>
<dbReference type="VEuPathDB" id="MicrosporidiaDB:NEDG_00563"/>
<comment type="caution">
    <text evidence="8">The sequence shown here is derived from an EMBL/GenBank/DDBJ whole genome shotgun (WGS) entry which is preliminary data.</text>
</comment>
<evidence type="ECO:0000256" key="1">
    <source>
        <dbReference type="ARBA" id="ARBA00022741"/>
    </source>
</evidence>
<dbReference type="SMART" id="SM01142">
    <property type="entry name" value="DSHCT"/>
    <property type="match status" value="1"/>
</dbReference>
<feature type="compositionally biased region" description="Polar residues" evidence="5">
    <location>
        <begin position="312"/>
        <end position="323"/>
    </location>
</feature>
<dbReference type="InterPro" id="IPR001650">
    <property type="entry name" value="Helicase_C-like"/>
</dbReference>
<dbReference type="InterPro" id="IPR012961">
    <property type="entry name" value="Ski2/MTR4_C"/>
</dbReference>
<sequence length="1029" mass="114859">MKQPADVPVEHLASSIDIPGLPKLHLDQNLEVGFETPEAATEAGTTEHHQVIEVARGALPVDYDLFSVTYPNISYQPDIFQKQSLYYLMKGESIFVTAHTSSGKTLIAEFAIFISSLHNTKVIYTSPIKALSNQKYREFSSKFESVGILTGDAQINSGGRCIVMTTEILRNMLYRTSGILDEVEFIVFDEIHYLGDRERGVVWEEVIILLPRHITLVFLSATSPNAKDMCEWICTTKSKDIYLIGTEKRAVDLEHCLYFRDELTTLCKSGVFSHEEYLKAKKAGAVEVFREKQKVKEFQDREEFLKAPIPNTPKTSSIPKNLNTPKSSSTKPKTKAPYVLDSPYRIAKDLVQRELAPVVFFDFSKSRIEQSFSLCGALDLTTREEKDLVGEFIHDALEKLPAGDRDLPQIAFVTPKLLRGVGMHHSGLLPILKEIVEMLFTTGALRVLFATETLAMGLNMPARTVVLRTLKKYNTETQSYAEINTNEYTQMAGRAGRRGYDLKGTVIIENAGQEILPEDVLIRLQTGKPCKIESKFYITPRMVLKLLRVKGLSVEEMVRLSFGKSKREQEIRKLLQRKKALQNDRAVQAALGDPCPQCAPDLDTYLDVFSAMTSTLTRVYSSLILTESGGSTETRKHALTTPGYTVVLCTGVVAEVLSVTTHPQRQDGTSIRVRHQRRIGLPAPNATANPESLESLENPESLESLEKTPNLKPENLEKPEKKPVPHTLFFDLAQSQAVAPLEEAVGVDGVLMASEDGQTPMVLKPREYTLSKSMADALSMWKTLSSLECVRCPSFAEHYAISHKAFVQQKEIDEIDGTLRASNASSLSVNNYFGYLLFLQKIGYIDASTDLKLKGKTACEFNTIDCVLATEILFSPHVSSITPGHLIIASLSLTFHEKYQLEEDPTNIKHLPRIERVRELKHALNLIDAIVADVSETFKEYSIPYERPNHTVSGEILMWMEGCPLIEIVTASPLSEGVIVKYIKKATEICTEFSVASKILGNTPLAQSIDEVGEKLKRGIVFTPSLYYG</sequence>
<feature type="domain" description="Helicase ATP-binding" evidence="6">
    <location>
        <begin position="85"/>
        <end position="241"/>
    </location>
</feature>
<feature type="region of interest" description="Disordered" evidence="5">
    <location>
        <begin position="677"/>
        <end position="722"/>
    </location>
</feature>
<dbReference type="PANTHER" id="PTHR12131:SF1">
    <property type="entry name" value="ATP-DEPENDENT RNA HELICASE SUPV3L1, MITOCHONDRIAL-RELATED"/>
    <property type="match status" value="1"/>
</dbReference>
<protein>
    <submittedName>
        <fullName evidence="8">Antiviral helicase SKI2</fullName>
    </submittedName>
</protein>
<dbReference type="Pfam" id="PF08148">
    <property type="entry name" value="DSHCT"/>
    <property type="match status" value="1"/>
</dbReference>
<name>A0A177EDG5_9MICR</name>
<evidence type="ECO:0000313" key="9">
    <source>
        <dbReference type="Proteomes" id="UP000185944"/>
    </source>
</evidence>
<dbReference type="CDD" id="cd18795">
    <property type="entry name" value="SF2_C_Ski2"/>
    <property type="match status" value="1"/>
</dbReference>
<feature type="compositionally biased region" description="Low complexity" evidence="5">
    <location>
        <begin position="324"/>
        <end position="335"/>
    </location>
</feature>
<evidence type="ECO:0000313" key="8">
    <source>
        <dbReference type="EMBL" id="OAG29430.1"/>
    </source>
</evidence>
<keyword evidence="4" id="KW-0067">ATP-binding</keyword>
<dbReference type="InterPro" id="IPR050699">
    <property type="entry name" value="RNA-DNA_Helicase"/>
</dbReference>